<gene>
    <name evidence="1" type="ORF">HPB47_026257</name>
</gene>
<organism evidence="1 2">
    <name type="scientific">Ixodes persulcatus</name>
    <name type="common">Taiga tick</name>
    <dbReference type="NCBI Taxonomy" id="34615"/>
    <lineage>
        <taxon>Eukaryota</taxon>
        <taxon>Metazoa</taxon>
        <taxon>Ecdysozoa</taxon>
        <taxon>Arthropoda</taxon>
        <taxon>Chelicerata</taxon>
        <taxon>Arachnida</taxon>
        <taxon>Acari</taxon>
        <taxon>Parasitiformes</taxon>
        <taxon>Ixodida</taxon>
        <taxon>Ixodoidea</taxon>
        <taxon>Ixodidae</taxon>
        <taxon>Ixodinae</taxon>
        <taxon>Ixodes</taxon>
    </lineage>
</organism>
<proteinExistence type="predicted"/>
<dbReference type="EMBL" id="JABSTQ010009697">
    <property type="protein sequence ID" value="KAG0426662.1"/>
    <property type="molecule type" value="Genomic_DNA"/>
</dbReference>
<evidence type="ECO:0000313" key="1">
    <source>
        <dbReference type="EMBL" id="KAG0426662.1"/>
    </source>
</evidence>
<name>A0AC60PZR3_IXOPE</name>
<sequence length="194" mass="22821">MGKMQSKLKLRGLEDLHQCTAFNDKEVAEWYRSFMKEFPSGRISLERFKEVYHRQFPEGDPSEFAQHVFRTFDTNKDKTIDFREFMCGLNATSRGTLEQRLRWAFTLYDLDGDGFIQKQEMIEMLTAVRKMFASPMSSLSKDKSMTPEKQTEIIFRKMDKNKDGKLSLEEFLEGTRSHPSIQYILLDSPTKPFQ</sequence>
<accession>A0AC60PZR3</accession>
<reference evidence="1 2" key="1">
    <citation type="journal article" date="2020" name="Cell">
        <title>Large-Scale Comparative Analyses of Tick Genomes Elucidate Their Genetic Diversity and Vector Capacities.</title>
        <authorList>
            <consortium name="Tick Genome and Microbiome Consortium (TIGMIC)"/>
            <person name="Jia N."/>
            <person name="Wang J."/>
            <person name="Shi W."/>
            <person name="Du L."/>
            <person name="Sun Y."/>
            <person name="Zhan W."/>
            <person name="Jiang J.F."/>
            <person name="Wang Q."/>
            <person name="Zhang B."/>
            <person name="Ji P."/>
            <person name="Bell-Sakyi L."/>
            <person name="Cui X.M."/>
            <person name="Yuan T.T."/>
            <person name="Jiang B.G."/>
            <person name="Yang W.F."/>
            <person name="Lam T.T."/>
            <person name="Chang Q.C."/>
            <person name="Ding S.J."/>
            <person name="Wang X.J."/>
            <person name="Zhu J.G."/>
            <person name="Ruan X.D."/>
            <person name="Zhao L."/>
            <person name="Wei J.T."/>
            <person name="Ye R.Z."/>
            <person name="Que T.C."/>
            <person name="Du C.H."/>
            <person name="Zhou Y.H."/>
            <person name="Cheng J.X."/>
            <person name="Dai P.F."/>
            <person name="Guo W.B."/>
            <person name="Han X.H."/>
            <person name="Huang E.J."/>
            <person name="Li L.F."/>
            <person name="Wei W."/>
            <person name="Gao Y.C."/>
            <person name="Liu J.Z."/>
            <person name="Shao H.Z."/>
            <person name="Wang X."/>
            <person name="Wang C.C."/>
            <person name="Yang T.C."/>
            <person name="Huo Q.B."/>
            <person name="Li W."/>
            <person name="Chen H.Y."/>
            <person name="Chen S.E."/>
            <person name="Zhou L.G."/>
            <person name="Ni X.B."/>
            <person name="Tian J.H."/>
            <person name="Sheng Y."/>
            <person name="Liu T."/>
            <person name="Pan Y.S."/>
            <person name="Xia L.Y."/>
            <person name="Li J."/>
            <person name="Zhao F."/>
            <person name="Cao W.C."/>
        </authorList>
    </citation>
    <scope>NUCLEOTIDE SEQUENCE [LARGE SCALE GENOMIC DNA]</scope>
    <source>
        <strain evidence="1">Iper-2018</strain>
    </source>
</reference>
<keyword evidence="2" id="KW-1185">Reference proteome</keyword>
<comment type="caution">
    <text evidence="1">The sequence shown here is derived from an EMBL/GenBank/DDBJ whole genome shotgun (WGS) entry which is preliminary data.</text>
</comment>
<protein>
    <submittedName>
        <fullName evidence="1">Uncharacterized protein</fullName>
    </submittedName>
</protein>
<dbReference type="Proteomes" id="UP000805193">
    <property type="component" value="Unassembled WGS sequence"/>
</dbReference>
<evidence type="ECO:0000313" key="2">
    <source>
        <dbReference type="Proteomes" id="UP000805193"/>
    </source>
</evidence>